<proteinExistence type="predicted"/>
<protein>
    <submittedName>
        <fullName evidence="1">Uncharacterized protein</fullName>
    </submittedName>
</protein>
<sequence>MLAAVARVCPAVETLCCMGLLTPALDSAAGAAVLLRTLPALSRLSCIQNYGCDDACVSTEFVAALCSGRRLASLAMVAAGTGGGDAGGGLPTALLGVDAPPEGLRHTGYLDEGQVAALAGGGLPGLRRLHLAAVALDKGACRALSRLADLRALFLGVPNDGPLALEAASVLAPPALEHLYLEGAFLAGAAATGLVTALSLASPQTVRGLYLLRCSGCVEGALVAVTHLRSLRRLVVADHSLLMREEGTVEDSWQRVSVVHTYPQAVECLASRRPDVVLMEEL</sequence>
<name>A0A1X6NJR2_PORUM</name>
<dbReference type="AlphaFoldDB" id="A0A1X6NJR2"/>
<organism evidence="1 2">
    <name type="scientific">Porphyra umbilicalis</name>
    <name type="common">Purple laver</name>
    <name type="synonym">Red alga</name>
    <dbReference type="NCBI Taxonomy" id="2786"/>
    <lineage>
        <taxon>Eukaryota</taxon>
        <taxon>Rhodophyta</taxon>
        <taxon>Bangiophyceae</taxon>
        <taxon>Bangiales</taxon>
        <taxon>Bangiaceae</taxon>
        <taxon>Porphyra</taxon>
    </lineage>
</organism>
<dbReference type="SUPFAM" id="SSF52047">
    <property type="entry name" value="RNI-like"/>
    <property type="match status" value="1"/>
</dbReference>
<dbReference type="Gene3D" id="3.80.10.10">
    <property type="entry name" value="Ribonuclease Inhibitor"/>
    <property type="match status" value="1"/>
</dbReference>
<dbReference type="EMBL" id="KV920033">
    <property type="protein sequence ID" value="OSX68838.1"/>
    <property type="molecule type" value="Genomic_DNA"/>
</dbReference>
<accession>A0A1X6NJR2</accession>
<dbReference type="Proteomes" id="UP000218209">
    <property type="component" value="Unassembled WGS sequence"/>
</dbReference>
<evidence type="ECO:0000313" key="1">
    <source>
        <dbReference type="EMBL" id="OSX68838.1"/>
    </source>
</evidence>
<gene>
    <name evidence="1" type="ORF">BU14_2185s0001</name>
</gene>
<dbReference type="InterPro" id="IPR032675">
    <property type="entry name" value="LRR_dom_sf"/>
</dbReference>
<keyword evidence="2" id="KW-1185">Reference proteome</keyword>
<reference evidence="1 2" key="1">
    <citation type="submission" date="2017-03" db="EMBL/GenBank/DDBJ databases">
        <title>WGS assembly of Porphyra umbilicalis.</title>
        <authorList>
            <person name="Brawley S.H."/>
            <person name="Blouin N.A."/>
            <person name="Ficko-Blean E."/>
            <person name="Wheeler G.L."/>
            <person name="Lohr M."/>
            <person name="Goodson H.V."/>
            <person name="Jenkins J.W."/>
            <person name="Blaby-Haas C.E."/>
            <person name="Helliwell K.E."/>
            <person name="Chan C."/>
            <person name="Marriage T."/>
            <person name="Bhattacharya D."/>
            <person name="Klein A.S."/>
            <person name="Badis Y."/>
            <person name="Brodie J."/>
            <person name="Cao Y."/>
            <person name="Collen J."/>
            <person name="Dittami S.M."/>
            <person name="Gachon C.M."/>
            <person name="Green B.R."/>
            <person name="Karpowicz S."/>
            <person name="Kim J.W."/>
            <person name="Kudahl U."/>
            <person name="Lin S."/>
            <person name="Michel G."/>
            <person name="Mittag M."/>
            <person name="Olson B.J."/>
            <person name="Pangilinan J."/>
            <person name="Peng Y."/>
            <person name="Qiu H."/>
            <person name="Shu S."/>
            <person name="Singer J.T."/>
            <person name="Smith A.G."/>
            <person name="Sprecher B.N."/>
            <person name="Wagner V."/>
            <person name="Wang W."/>
            <person name="Wang Z.-Y."/>
            <person name="Yan J."/>
            <person name="Yarish C."/>
            <person name="Zoeuner-Riek S."/>
            <person name="Zhuang Y."/>
            <person name="Zou Y."/>
            <person name="Lindquist E.A."/>
            <person name="Grimwood J."/>
            <person name="Barry K."/>
            <person name="Rokhsar D.S."/>
            <person name="Schmutz J."/>
            <person name="Stiller J.W."/>
            <person name="Grossman A.R."/>
            <person name="Prochnik S.E."/>
        </authorList>
    </citation>
    <scope>NUCLEOTIDE SEQUENCE [LARGE SCALE GENOMIC DNA]</scope>
    <source>
        <strain evidence="1">4086291</strain>
    </source>
</reference>
<evidence type="ECO:0000313" key="2">
    <source>
        <dbReference type="Proteomes" id="UP000218209"/>
    </source>
</evidence>